<dbReference type="EMBL" id="CP071796">
    <property type="protein sequence ID" value="QTD46614.1"/>
    <property type="molecule type" value="Genomic_DNA"/>
</dbReference>
<evidence type="ECO:0000313" key="1">
    <source>
        <dbReference type="EMBL" id="QTD46614.1"/>
    </source>
</evidence>
<dbReference type="RefSeq" id="WP_208010513.1">
    <property type="nucleotide sequence ID" value="NZ_CP071796.1"/>
</dbReference>
<sequence>MANLRQARAAQPHPSVAPRHAAGRFVVFSPARIEDAFYDPNQQVLQFLAIDGDDEAVIVRRTHAAHTPHALAALALALSGQHGPLKHVGGVLDWLGPTPVLHAWSCAADRLWSLDFAPAHPPAAAALAALPLGHADDIHAASPLEQHLLHQHRLCAAALHHGASALPAHWLADARQCARSLHDAGFQALAGQFLQLAQDLRDVAAQGLAVDASTALAERFAGLIGLRQLHADALV</sequence>
<name>A0A975CJA3_9BURK</name>
<gene>
    <name evidence="1" type="ORF">J1M35_06985</name>
</gene>
<accession>A0A975CJA3</accession>
<reference evidence="1" key="1">
    <citation type="submission" date="2021-03" db="EMBL/GenBank/DDBJ databases">
        <title>Ottowia sp. 27C isolated from the cloaca of a Giant Asian pond turtle (Heosemys grandis).</title>
        <authorList>
            <person name="Spergser J."/>
            <person name="Busse H.-J."/>
        </authorList>
    </citation>
    <scope>NUCLEOTIDE SEQUENCE</scope>
    <source>
        <strain evidence="1">27C</strain>
    </source>
</reference>
<evidence type="ECO:0000313" key="2">
    <source>
        <dbReference type="Proteomes" id="UP000663903"/>
    </source>
</evidence>
<protein>
    <submittedName>
        <fullName evidence="1">Uncharacterized protein</fullName>
    </submittedName>
</protein>
<dbReference type="KEGG" id="otd:J1M35_06985"/>
<dbReference type="AlphaFoldDB" id="A0A975CJA3"/>
<proteinExistence type="predicted"/>
<organism evidence="1 2">
    <name type="scientific">Ottowia testudinis</name>
    <dbReference type="NCBI Taxonomy" id="2816950"/>
    <lineage>
        <taxon>Bacteria</taxon>
        <taxon>Pseudomonadati</taxon>
        <taxon>Pseudomonadota</taxon>
        <taxon>Betaproteobacteria</taxon>
        <taxon>Burkholderiales</taxon>
        <taxon>Comamonadaceae</taxon>
        <taxon>Ottowia</taxon>
    </lineage>
</organism>
<keyword evidence="2" id="KW-1185">Reference proteome</keyword>
<dbReference type="Proteomes" id="UP000663903">
    <property type="component" value="Chromosome"/>
</dbReference>